<proteinExistence type="predicted"/>
<accession>A0ABR0PKJ5</accession>
<dbReference type="EMBL" id="JARKNE010000006">
    <property type="protein sequence ID" value="KAK5824963.1"/>
    <property type="molecule type" value="Genomic_DNA"/>
</dbReference>
<gene>
    <name evidence="1" type="ORF">PVK06_019761</name>
</gene>
<evidence type="ECO:0000313" key="1">
    <source>
        <dbReference type="EMBL" id="KAK5824963.1"/>
    </source>
</evidence>
<name>A0ABR0PKJ5_GOSAR</name>
<organism evidence="1 2">
    <name type="scientific">Gossypium arboreum</name>
    <name type="common">Tree cotton</name>
    <name type="synonym">Gossypium nanking</name>
    <dbReference type="NCBI Taxonomy" id="29729"/>
    <lineage>
        <taxon>Eukaryota</taxon>
        <taxon>Viridiplantae</taxon>
        <taxon>Streptophyta</taxon>
        <taxon>Embryophyta</taxon>
        <taxon>Tracheophyta</taxon>
        <taxon>Spermatophyta</taxon>
        <taxon>Magnoliopsida</taxon>
        <taxon>eudicotyledons</taxon>
        <taxon>Gunneridae</taxon>
        <taxon>Pentapetalae</taxon>
        <taxon>rosids</taxon>
        <taxon>malvids</taxon>
        <taxon>Malvales</taxon>
        <taxon>Malvaceae</taxon>
        <taxon>Malvoideae</taxon>
        <taxon>Gossypium</taxon>
    </lineage>
</organism>
<comment type="caution">
    <text evidence="1">The sequence shown here is derived from an EMBL/GenBank/DDBJ whole genome shotgun (WGS) entry which is preliminary data.</text>
</comment>
<dbReference type="Proteomes" id="UP001358586">
    <property type="component" value="Chromosome 6"/>
</dbReference>
<evidence type="ECO:0000313" key="2">
    <source>
        <dbReference type="Proteomes" id="UP001358586"/>
    </source>
</evidence>
<sequence length="126" mass="14132">MLSLQEVISESINLVIRVVVVASLAERVVQMVVDGLTLSHSINYMENMGIWFRLATTVLMKHIRGLVPISQFQSTIIRLKVMAFPLCPPTGSALHIRAQIFMPRPKPENVAFCFVSRVLCDVAPHF</sequence>
<keyword evidence="2" id="KW-1185">Reference proteome</keyword>
<reference evidence="1 2" key="1">
    <citation type="submission" date="2023-03" db="EMBL/GenBank/DDBJ databases">
        <title>WGS of Gossypium arboreum.</title>
        <authorList>
            <person name="Yu D."/>
        </authorList>
    </citation>
    <scope>NUCLEOTIDE SEQUENCE [LARGE SCALE GENOMIC DNA]</scope>
    <source>
        <tissue evidence="1">Leaf</tissue>
    </source>
</reference>
<protein>
    <submittedName>
        <fullName evidence="1">Uncharacterized protein</fullName>
    </submittedName>
</protein>